<dbReference type="SUPFAM" id="SSF82199">
    <property type="entry name" value="SET domain"/>
    <property type="match status" value="1"/>
</dbReference>
<dbReference type="InterPro" id="IPR046341">
    <property type="entry name" value="SET_dom_sf"/>
</dbReference>
<dbReference type="Pfam" id="PF00240">
    <property type="entry name" value="ubiquitin"/>
    <property type="match status" value="1"/>
</dbReference>
<proteinExistence type="predicted"/>
<dbReference type="SMART" id="SM00317">
    <property type="entry name" value="SET"/>
    <property type="match status" value="1"/>
</dbReference>
<feature type="region of interest" description="Disordered" evidence="3">
    <location>
        <begin position="575"/>
        <end position="611"/>
    </location>
</feature>
<evidence type="ECO:0000313" key="8">
    <source>
        <dbReference type="Proteomes" id="UP000481858"/>
    </source>
</evidence>
<dbReference type="OrthoDB" id="74545at2759"/>
<feature type="compositionally biased region" description="Basic and acidic residues" evidence="3">
    <location>
        <begin position="576"/>
        <end position="594"/>
    </location>
</feature>
<dbReference type="Proteomes" id="UP000481858">
    <property type="component" value="Unassembled WGS sequence"/>
</dbReference>
<evidence type="ECO:0000256" key="2">
    <source>
        <dbReference type="ARBA" id="ARBA00022454"/>
    </source>
</evidence>
<name>A0A7C8IQA8_9PEZI</name>
<feature type="region of interest" description="Disordered" evidence="3">
    <location>
        <begin position="1155"/>
        <end position="1188"/>
    </location>
</feature>
<dbReference type="Gene3D" id="1.20.225.20">
    <property type="entry name" value="Ub domain-containing protein, DC-UbP/UBTD2, N-terminal domain"/>
    <property type="match status" value="1"/>
</dbReference>
<evidence type="ECO:0000313" key="7">
    <source>
        <dbReference type="EMBL" id="KAF2966345.1"/>
    </source>
</evidence>
<dbReference type="Pfam" id="PF00856">
    <property type="entry name" value="SET"/>
    <property type="match status" value="1"/>
</dbReference>
<dbReference type="InParanoid" id="A0A7C8IQA8"/>
<feature type="compositionally biased region" description="Low complexity" evidence="3">
    <location>
        <begin position="1155"/>
        <end position="1164"/>
    </location>
</feature>
<feature type="domain" description="Ubiquitin-like" evidence="4">
    <location>
        <begin position="628"/>
        <end position="705"/>
    </location>
</feature>
<keyword evidence="2" id="KW-0158">Chromosome</keyword>
<sequence>MEQAMRRHFFHHGGEGLDTEKQQCHWCQIRTFATHSRYPITIVNNKDNTMIQPNFRFMDKSIRADNVEPTRNEFLTGCDCDDDKGCQYDNCTCLQDVDEESSDDGDDSSDDESEIDDADYEDWYRKQYRKKAYAYHSNGAKAGHLRSKMLISRNPIYECHESCVCSPDCPNRVVERGRKVPLQIFRTENRGWGVRCTVDIKKGQFVDKYIGEIITAEEAARRRARSHIAQRKDIYLFALDKFSNAESFDERLRGPPLEVDGEFISGPTRFINHSCDPNLRIFARVGDHADKHIHDLAFFAARDIPRGEELTFDYVDGVDDSEMDALDPEKQKDMARDMDYYLKEPLLEGASYHAEVRVMMFISKGGLAICTKKSTAEYKVTALSSSPGLNPRAPAGAMGCCFSRSDRPGTPYPDGSSSSSPSARAINSQPRQSVTADEPNGQHSMSHSHRNRQPLSQHIDKPLRRHEWVSKDRIWTRADLDLQRAEFFDTRVTGRPEVWQVIRTALETMWEADIRRAAGAEPVDDDGAGGLATAQGILKAAEVTLPTGNLSNGVYDPLGNYYALPEWIVSDPSNVAEDRSVQRESIDKDGKGDDDLTGEDTTEEVDEDEALRRREEKGKAVVDIKNLVKVRARLSETYPDVVISIDADESVRSLARRIAEESGLPSTRQVRVAYMGKILKESLSLQSQGWQKDHVVNALVFNRGSVFSETLQEITNTKLEELSKRRSDFEATKADIISRLENETDPLKRLALLGQGLKDSYAMKATKTGEILPGQSKNPELELELKNLDSFMAQSKYDPSITPPLMRSWEESLLRYLNMQSSKFEYASLYAQLVTEWLSTEKVTASTGEDVDMAEDFEDVGDSMKKEARRGWEKVVFEPAGVDENAMNAYLTGLFGLQDQPKPAKAKALEQLRDRIIEFENTLAAPKQFNSKTLTWVINGLLASDLLTDNRREVLRDFLGNSTILAEVADVLNMRLAALSTWSWGESVALEQQRKITGVYNVLMHEDVLQAIFLHYIGVKWSVFLKGAFTQFRNFDGAWKSSRRVIPQLDQRRRNYYIGPESMRRHGSAHSARGHIYRKHYFMASLMAHDGQQKNSLEGEEEANYVQEASHVPVYQQRPMAMMPVQAPPAAMMAQPQASFQRQRRQQNRMMAMNPYTPYNNNNPFGHPADTGDSSSDDSDWDSAESRPMEDKQRLIRLLSTEIAINTKLHGEITAFHSVFESWNSLLPHETILIVMSLLGVSETWTSFFRKFLRAPLKFLDDDPRTAPRTRRRGTPASHVLSEIFGESILFCLDFAVNQATGGHNVHRMHEDFWFWNRDHNVAKTAWKAVSDFVNATRTYIDFAKSGTVRISRDSAVDLEIDETLPVGAIRWGFLKLSAKSGQFEIDQAMVDKHIVDLQRQLADKRKSVISFIQTWNTFAATFFTSNFGQPANCFGRAHVDQILATHQRIQREVFSSSPSSPSSLLAGEVQPTEPITSVVGYLKHLLHTRFGVPDIPDAYLFFPVELGGLDLRSPFVSILPVREAVISDPGKVLDTFLEAERDDYASKKLPEDPRDREQFLPFEEYARYREDLNYGFPDNLASVFAKLLEVPAEEGGIRKASAEVLGGIKALASSSHSLKGITGNWDTMDPYFRWVAQLYGPEAIRRFGGLNIVEPGLLPMGMVSIFRDKRVKWQG</sequence>
<organism evidence="7 8">
    <name type="scientific">Xylaria multiplex</name>
    <dbReference type="NCBI Taxonomy" id="323545"/>
    <lineage>
        <taxon>Eukaryota</taxon>
        <taxon>Fungi</taxon>
        <taxon>Dikarya</taxon>
        <taxon>Ascomycota</taxon>
        <taxon>Pezizomycotina</taxon>
        <taxon>Sordariomycetes</taxon>
        <taxon>Xylariomycetidae</taxon>
        <taxon>Xylariales</taxon>
        <taxon>Xylariaceae</taxon>
        <taxon>Xylaria</taxon>
    </lineage>
</organism>
<keyword evidence="8" id="KW-1185">Reference proteome</keyword>
<dbReference type="SUPFAM" id="SSF54236">
    <property type="entry name" value="Ubiquitin-like"/>
    <property type="match status" value="1"/>
</dbReference>
<evidence type="ECO:0000259" key="5">
    <source>
        <dbReference type="PROSITE" id="PS50280"/>
    </source>
</evidence>
<accession>A0A7C8IQA8</accession>
<feature type="compositionally biased region" description="Polar residues" evidence="3">
    <location>
        <begin position="425"/>
        <end position="445"/>
    </location>
</feature>
<dbReference type="Gene3D" id="3.10.20.90">
    <property type="entry name" value="Phosphatidylinositol 3-kinase Catalytic Subunit, Chain A, domain 1"/>
    <property type="match status" value="1"/>
</dbReference>
<dbReference type="InterPro" id="IPR029071">
    <property type="entry name" value="Ubiquitin-like_domsf"/>
</dbReference>
<dbReference type="InterPro" id="IPR007728">
    <property type="entry name" value="Pre-SET_dom"/>
</dbReference>
<dbReference type="SMART" id="SM00468">
    <property type="entry name" value="PreSET"/>
    <property type="match status" value="1"/>
</dbReference>
<dbReference type="GO" id="GO:0042054">
    <property type="term" value="F:histone methyltransferase activity"/>
    <property type="evidence" value="ECO:0007669"/>
    <property type="project" value="InterPro"/>
</dbReference>
<dbReference type="InterPro" id="IPR001214">
    <property type="entry name" value="SET_dom"/>
</dbReference>
<dbReference type="GO" id="GO:0005694">
    <property type="term" value="C:chromosome"/>
    <property type="evidence" value="ECO:0007669"/>
    <property type="project" value="UniProtKB-SubCell"/>
</dbReference>
<dbReference type="PANTHER" id="PTHR37015">
    <property type="entry name" value="REVERSE TRANSCRIPTASE DOMAIN-CONTAINING PROTEIN"/>
    <property type="match status" value="1"/>
</dbReference>
<reference evidence="7 8" key="1">
    <citation type="submission" date="2019-12" db="EMBL/GenBank/DDBJ databases">
        <title>Draft genome sequence of the ascomycete Xylaria multiplex DSM 110363.</title>
        <authorList>
            <person name="Buettner E."/>
            <person name="Kellner H."/>
        </authorList>
    </citation>
    <scope>NUCLEOTIDE SEQUENCE [LARGE SCALE GENOMIC DNA]</scope>
    <source>
        <strain evidence="7 8">DSM 110363</strain>
    </source>
</reference>
<dbReference type="CDD" id="cd19473">
    <property type="entry name" value="SET_SUV39H_DIM5-like"/>
    <property type="match status" value="1"/>
</dbReference>
<dbReference type="InterPro" id="IPR038169">
    <property type="entry name" value="DC-UbP/UBTD2_N_sf"/>
</dbReference>
<dbReference type="PROSITE" id="PS50280">
    <property type="entry name" value="SET"/>
    <property type="match status" value="1"/>
</dbReference>
<evidence type="ECO:0000259" key="4">
    <source>
        <dbReference type="PROSITE" id="PS50053"/>
    </source>
</evidence>
<dbReference type="InterPro" id="IPR032752">
    <property type="entry name" value="DC-UbP/UBTD2_N"/>
</dbReference>
<dbReference type="GO" id="GO:0008270">
    <property type="term" value="F:zinc ion binding"/>
    <property type="evidence" value="ECO:0007669"/>
    <property type="project" value="InterPro"/>
</dbReference>
<dbReference type="Gene3D" id="2.170.270.10">
    <property type="entry name" value="SET domain"/>
    <property type="match status" value="1"/>
</dbReference>
<feature type="domain" description="Pre-SET" evidence="6">
    <location>
        <begin position="76"/>
        <end position="177"/>
    </location>
</feature>
<dbReference type="GO" id="GO:0005634">
    <property type="term" value="C:nucleus"/>
    <property type="evidence" value="ECO:0007669"/>
    <property type="project" value="InterPro"/>
</dbReference>
<evidence type="ECO:0008006" key="9">
    <source>
        <dbReference type="Google" id="ProtNLM"/>
    </source>
</evidence>
<comment type="subcellular location">
    <subcellularLocation>
        <location evidence="1">Chromosome</location>
    </subcellularLocation>
</comment>
<dbReference type="InterPro" id="IPR000626">
    <property type="entry name" value="Ubiquitin-like_dom"/>
</dbReference>
<dbReference type="PROSITE" id="PS50053">
    <property type="entry name" value="UBIQUITIN_2"/>
    <property type="match status" value="1"/>
</dbReference>
<evidence type="ECO:0000259" key="6">
    <source>
        <dbReference type="PROSITE" id="PS50867"/>
    </source>
</evidence>
<dbReference type="Pfam" id="PF16455">
    <property type="entry name" value="UBD"/>
    <property type="match status" value="1"/>
</dbReference>
<evidence type="ECO:0000256" key="1">
    <source>
        <dbReference type="ARBA" id="ARBA00004286"/>
    </source>
</evidence>
<feature type="domain" description="SET" evidence="5">
    <location>
        <begin position="180"/>
        <end position="315"/>
    </location>
</feature>
<dbReference type="Pfam" id="PF05033">
    <property type="entry name" value="Pre-SET"/>
    <property type="match status" value="1"/>
</dbReference>
<feature type="compositionally biased region" description="Acidic residues" evidence="3">
    <location>
        <begin position="595"/>
        <end position="609"/>
    </location>
</feature>
<evidence type="ECO:0000256" key="3">
    <source>
        <dbReference type="SAM" id="MobiDB-lite"/>
    </source>
</evidence>
<comment type="caution">
    <text evidence="7">The sequence shown here is derived from an EMBL/GenBank/DDBJ whole genome shotgun (WGS) entry which is preliminary data.</text>
</comment>
<gene>
    <name evidence="7" type="ORF">GQX73_g7210</name>
</gene>
<dbReference type="PROSITE" id="PS50867">
    <property type="entry name" value="PRE_SET"/>
    <property type="match status" value="1"/>
</dbReference>
<feature type="region of interest" description="Disordered" evidence="3">
    <location>
        <begin position="399"/>
        <end position="459"/>
    </location>
</feature>
<protein>
    <recommendedName>
        <fullName evidence="9">SET domain-containing protein</fullName>
    </recommendedName>
</protein>
<dbReference type="EMBL" id="WUBL01000091">
    <property type="protein sequence ID" value="KAF2966345.1"/>
    <property type="molecule type" value="Genomic_DNA"/>
</dbReference>
<dbReference type="PANTHER" id="PTHR37015:SF2">
    <property type="entry name" value="REVERSE TRANSCRIPTASE DOMAIN-CONTAINING PROTEIN"/>
    <property type="match status" value="1"/>
</dbReference>